<proteinExistence type="inferred from homology"/>
<comment type="caution">
    <text evidence="7">The sequence shown here is derived from an EMBL/GenBank/DDBJ whole genome shotgun (WGS) entry which is preliminary data.</text>
</comment>
<sequence>MSASTLKVLLTNPILKEEHERLAQYAEVVIARSTDDDTLRALVGDADGLIVRAKLPDDIFDHQTRLKGVVRHGVGLDMIPMEQATKKKLPVANVPGSNTASVVEYCLNAMFRLRRDMGRLALDNQALDWDAVRPRANDTSELAGQTLGIVGVGAIGGALAKVADALGMRVVGYTRRKENLPEYVEARDKEQLFSSADIIVLSCPLTPETRHLVDAAALALMKPTAMLINVSRGPVIETQALVQALQENRLGGAVLDVHDNQPITPGMYPATLGNLVLTPHIAGITRSSMARMSTGAVDELIRILQGQVPVNLVNPEIYQ</sequence>
<dbReference type="PROSITE" id="PS00671">
    <property type="entry name" value="D_2_HYDROXYACID_DH_3"/>
    <property type="match status" value="1"/>
</dbReference>
<dbReference type="InterPro" id="IPR050418">
    <property type="entry name" value="D-iso_2-hydroxyacid_DH_PdxB"/>
</dbReference>
<dbReference type="OrthoDB" id="9805416at2"/>
<evidence type="ECO:0000256" key="4">
    <source>
        <dbReference type="RuleBase" id="RU003719"/>
    </source>
</evidence>
<dbReference type="InterPro" id="IPR029753">
    <property type="entry name" value="D-isomer_DH_CS"/>
</dbReference>
<dbReference type="GO" id="GO:0016616">
    <property type="term" value="F:oxidoreductase activity, acting on the CH-OH group of donors, NAD or NADP as acceptor"/>
    <property type="evidence" value="ECO:0007669"/>
    <property type="project" value="InterPro"/>
</dbReference>
<keyword evidence="8" id="KW-1185">Reference proteome</keyword>
<evidence type="ECO:0000313" key="7">
    <source>
        <dbReference type="EMBL" id="PLC49572.1"/>
    </source>
</evidence>
<dbReference type="InterPro" id="IPR036291">
    <property type="entry name" value="NAD(P)-bd_dom_sf"/>
</dbReference>
<keyword evidence="2 4" id="KW-0560">Oxidoreductase</keyword>
<dbReference type="Pfam" id="PF02826">
    <property type="entry name" value="2-Hacid_dh_C"/>
    <property type="match status" value="1"/>
</dbReference>
<dbReference type="Proteomes" id="UP000234190">
    <property type="component" value="Unassembled WGS sequence"/>
</dbReference>
<evidence type="ECO:0000256" key="1">
    <source>
        <dbReference type="ARBA" id="ARBA00005854"/>
    </source>
</evidence>
<reference evidence="7 8" key="1">
    <citation type="submission" date="2017-10" db="EMBL/GenBank/DDBJ databases">
        <title>Two draft genome sequences of Pusillimonas sp. strains isolated from a nitrate- and radionuclide-contaminated groundwater in Russia.</title>
        <authorList>
            <person name="Grouzdev D.S."/>
            <person name="Tourova T.P."/>
            <person name="Goeva M.A."/>
            <person name="Babich T.L."/>
            <person name="Sokolova D.S."/>
            <person name="Abdullin R."/>
            <person name="Poltaraus A.B."/>
            <person name="Toshchakov S.V."/>
            <person name="Nazina T.N."/>
        </authorList>
    </citation>
    <scope>NUCLEOTIDE SEQUENCE [LARGE SCALE GENOMIC DNA]</scope>
    <source>
        <strain evidence="7 8">JR1/69-3-13</strain>
    </source>
</reference>
<comment type="similarity">
    <text evidence="1 4">Belongs to the D-isomer specific 2-hydroxyacid dehydrogenase family.</text>
</comment>
<dbReference type="SUPFAM" id="SSF52283">
    <property type="entry name" value="Formate/glycerate dehydrogenase catalytic domain-like"/>
    <property type="match status" value="1"/>
</dbReference>
<dbReference type="SUPFAM" id="SSF51735">
    <property type="entry name" value="NAD(P)-binding Rossmann-fold domains"/>
    <property type="match status" value="1"/>
</dbReference>
<dbReference type="PANTHER" id="PTHR43761:SF1">
    <property type="entry name" value="D-ISOMER SPECIFIC 2-HYDROXYACID DEHYDROGENASE CATALYTIC DOMAIN-CONTAINING PROTEIN-RELATED"/>
    <property type="match status" value="1"/>
</dbReference>
<dbReference type="RefSeq" id="WP_102074121.1">
    <property type="nucleotide sequence ID" value="NZ_PDNW01000009.1"/>
</dbReference>
<evidence type="ECO:0000313" key="8">
    <source>
        <dbReference type="Proteomes" id="UP000234190"/>
    </source>
</evidence>
<organism evidence="7 8">
    <name type="scientific">Pollutimonas subterranea</name>
    <dbReference type="NCBI Taxonomy" id="2045210"/>
    <lineage>
        <taxon>Bacteria</taxon>
        <taxon>Pseudomonadati</taxon>
        <taxon>Pseudomonadota</taxon>
        <taxon>Betaproteobacteria</taxon>
        <taxon>Burkholderiales</taxon>
        <taxon>Alcaligenaceae</taxon>
        <taxon>Pollutimonas</taxon>
    </lineage>
</organism>
<feature type="domain" description="D-isomer specific 2-hydroxyacid dehydrogenase NAD-binding" evidence="6">
    <location>
        <begin position="109"/>
        <end position="282"/>
    </location>
</feature>
<evidence type="ECO:0000259" key="5">
    <source>
        <dbReference type="Pfam" id="PF00389"/>
    </source>
</evidence>
<name>A0A2N4U3G7_9BURK</name>
<dbReference type="EMBL" id="PDNW01000009">
    <property type="protein sequence ID" value="PLC49572.1"/>
    <property type="molecule type" value="Genomic_DNA"/>
</dbReference>
<dbReference type="AlphaFoldDB" id="A0A2N4U3G7"/>
<dbReference type="Pfam" id="PF00389">
    <property type="entry name" value="2-Hacid_dh"/>
    <property type="match status" value="1"/>
</dbReference>
<dbReference type="InterPro" id="IPR006140">
    <property type="entry name" value="D-isomer_DH_NAD-bd"/>
</dbReference>
<gene>
    <name evidence="7" type="ORF">CR159_11575</name>
</gene>
<dbReference type="Gene3D" id="3.40.50.720">
    <property type="entry name" value="NAD(P)-binding Rossmann-like Domain"/>
    <property type="match status" value="2"/>
</dbReference>
<evidence type="ECO:0000256" key="2">
    <source>
        <dbReference type="ARBA" id="ARBA00023002"/>
    </source>
</evidence>
<accession>A0A2N4U3G7</accession>
<dbReference type="InterPro" id="IPR006139">
    <property type="entry name" value="D-isomer_2_OHA_DH_cat_dom"/>
</dbReference>
<keyword evidence="3" id="KW-0520">NAD</keyword>
<protein>
    <submittedName>
        <fullName evidence="7">Hydroxyacid dehydrogenase</fullName>
    </submittedName>
</protein>
<dbReference type="PANTHER" id="PTHR43761">
    <property type="entry name" value="D-ISOMER SPECIFIC 2-HYDROXYACID DEHYDROGENASE FAMILY PROTEIN (AFU_ORTHOLOGUE AFUA_1G13630)"/>
    <property type="match status" value="1"/>
</dbReference>
<evidence type="ECO:0000259" key="6">
    <source>
        <dbReference type="Pfam" id="PF02826"/>
    </source>
</evidence>
<dbReference type="GO" id="GO:0051287">
    <property type="term" value="F:NAD binding"/>
    <property type="evidence" value="ECO:0007669"/>
    <property type="project" value="InterPro"/>
</dbReference>
<feature type="domain" description="D-isomer specific 2-hydroxyacid dehydrogenase catalytic" evidence="5">
    <location>
        <begin position="8"/>
        <end position="314"/>
    </location>
</feature>
<evidence type="ECO:0000256" key="3">
    <source>
        <dbReference type="ARBA" id="ARBA00023027"/>
    </source>
</evidence>